<dbReference type="RefSeq" id="WP_088527547.1">
    <property type="nucleotide sequence ID" value="NZ_NGUO01000010.1"/>
</dbReference>
<dbReference type="Gene3D" id="3.10.129.10">
    <property type="entry name" value="Hotdog Thioesterase"/>
    <property type="match status" value="1"/>
</dbReference>
<keyword evidence="2" id="KW-1185">Reference proteome</keyword>
<dbReference type="GO" id="GO:0047617">
    <property type="term" value="F:fatty acyl-CoA hydrolase activity"/>
    <property type="evidence" value="ECO:0007669"/>
    <property type="project" value="TreeGrafter"/>
</dbReference>
<dbReference type="InterPro" id="IPR029069">
    <property type="entry name" value="HotDog_dom_sf"/>
</dbReference>
<comment type="caution">
    <text evidence="1">The sequence shown here is derived from an EMBL/GenBank/DDBJ whole genome shotgun (WGS) entry which is preliminary data.</text>
</comment>
<dbReference type="AlphaFoldDB" id="A0A254PXY8"/>
<dbReference type="EMBL" id="NGUO01000010">
    <property type="protein sequence ID" value="OWS71429.1"/>
    <property type="molecule type" value="Genomic_DNA"/>
</dbReference>
<accession>A0A254PXY8</accession>
<dbReference type="SUPFAM" id="SSF54637">
    <property type="entry name" value="Thioesterase/thiol ester dehydrase-isomerase"/>
    <property type="match status" value="1"/>
</dbReference>
<dbReference type="PANTHER" id="PTHR31793:SF24">
    <property type="entry name" value="LONG-CHAIN ACYL-COA THIOESTERASE FADM"/>
    <property type="match status" value="1"/>
</dbReference>
<reference evidence="1 2" key="1">
    <citation type="submission" date="2017-05" db="EMBL/GenBank/DDBJ databases">
        <title>Polynucleobacter sp. MWH-K35W1 isolated from the permanently anoxic monimolimnion of a meromictic lake.</title>
        <authorList>
            <person name="Hahn M.W."/>
        </authorList>
    </citation>
    <scope>NUCLEOTIDE SEQUENCE [LARGE SCALE GENOMIC DNA]</scope>
    <source>
        <strain evidence="1 2">MWH-K35W1</strain>
    </source>
</reference>
<dbReference type="Pfam" id="PF13279">
    <property type="entry name" value="4HBT_2"/>
    <property type="match status" value="1"/>
</dbReference>
<protein>
    <submittedName>
        <fullName evidence="1">Thioesterase</fullName>
    </submittedName>
</protein>
<dbReference type="Proteomes" id="UP000198104">
    <property type="component" value="Unassembled WGS sequence"/>
</dbReference>
<proteinExistence type="predicted"/>
<dbReference type="OrthoDB" id="9799036at2"/>
<dbReference type="CDD" id="cd00586">
    <property type="entry name" value="4HBT"/>
    <property type="match status" value="1"/>
</dbReference>
<gene>
    <name evidence="1" type="ORF">CBI30_06720</name>
</gene>
<dbReference type="PANTHER" id="PTHR31793">
    <property type="entry name" value="4-HYDROXYBENZOYL-COA THIOESTERASE FAMILY MEMBER"/>
    <property type="match status" value="1"/>
</dbReference>
<evidence type="ECO:0000313" key="1">
    <source>
        <dbReference type="EMBL" id="OWS71429.1"/>
    </source>
</evidence>
<dbReference type="InterPro" id="IPR050563">
    <property type="entry name" value="4-hydroxybenzoyl-CoA_TE"/>
</dbReference>
<name>A0A254PXY8_9BURK</name>
<organism evidence="1 2">
    <name type="scientific">Polynucleobacter aenigmaticus</name>
    <dbReference type="NCBI Taxonomy" id="1743164"/>
    <lineage>
        <taxon>Bacteria</taxon>
        <taxon>Pseudomonadati</taxon>
        <taxon>Pseudomonadota</taxon>
        <taxon>Betaproteobacteria</taxon>
        <taxon>Burkholderiales</taxon>
        <taxon>Burkholderiaceae</taxon>
        <taxon>Polynucleobacter</taxon>
    </lineage>
</organism>
<evidence type="ECO:0000313" key="2">
    <source>
        <dbReference type="Proteomes" id="UP000198104"/>
    </source>
</evidence>
<sequence>MRIEIPIEKKFVHEMNMPIRWGDMDAYGHVNNTVYFRYMEQARVEWITSLGYSVTPGAESMLMINGFCNFHQQLAYPGELILKTYIGTIGRSSIDVYTTMALTDDPEVMAAVGGATMVWVDLKSGKSTPWPDHILSKLR</sequence>